<dbReference type="AlphaFoldDB" id="A0A016W4S9"/>
<gene>
    <name evidence="1" type="primary">Acey_s0001.g194</name>
    <name evidence="1" type="ORF">Y032_0001g194</name>
</gene>
<sequence>MFDAAFDSDSRRCRCRLRNNRFANETVKASKDNDRAGELQSTREELPYSEQLEFKCDSATVLFASEFKTVWIDPYGFT</sequence>
<keyword evidence="2" id="KW-1185">Reference proteome</keyword>
<evidence type="ECO:0000313" key="1">
    <source>
        <dbReference type="EMBL" id="EYC34003.1"/>
    </source>
</evidence>
<name>A0A016W4S9_9BILA</name>
<comment type="caution">
    <text evidence="1">The sequence shown here is derived from an EMBL/GenBank/DDBJ whole genome shotgun (WGS) entry which is preliminary data.</text>
</comment>
<evidence type="ECO:0000313" key="2">
    <source>
        <dbReference type="Proteomes" id="UP000024635"/>
    </source>
</evidence>
<dbReference type="Proteomes" id="UP000024635">
    <property type="component" value="Unassembled WGS sequence"/>
</dbReference>
<reference evidence="2" key="1">
    <citation type="journal article" date="2015" name="Nat. Genet.">
        <title>The genome and transcriptome of the zoonotic hookworm Ancylostoma ceylanicum identify infection-specific gene families.</title>
        <authorList>
            <person name="Schwarz E.M."/>
            <person name="Hu Y."/>
            <person name="Antoshechkin I."/>
            <person name="Miller M.M."/>
            <person name="Sternberg P.W."/>
            <person name="Aroian R.V."/>
        </authorList>
    </citation>
    <scope>NUCLEOTIDE SEQUENCE</scope>
    <source>
        <strain evidence="2">HY135</strain>
    </source>
</reference>
<dbReference type="EMBL" id="JARK01001337">
    <property type="protein sequence ID" value="EYC34003.1"/>
    <property type="molecule type" value="Genomic_DNA"/>
</dbReference>
<proteinExistence type="predicted"/>
<accession>A0A016W4S9</accession>
<protein>
    <submittedName>
        <fullName evidence="1">Uncharacterized protein</fullName>
    </submittedName>
</protein>
<organism evidence="1 2">
    <name type="scientific">Ancylostoma ceylanicum</name>
    <dbReference type="NCBI Taxonomy" id="53326"/>
    <lineage>
        <taxon>Eukaryota</taxon>
        <taxon>Metazoa</taxon>
        <taxon>Ecdysozoa</taxon>
        <taxon>Nematoda</taxon>
        <taxon>Chromadorea</taxon>
        <taxon>Rhabditida</taxon>
        <taxon>Rhabditina</taxon>
        <taxon>Rhabditomorpha</taxon>
        <taxon>Strongyloidea</taxon>
        <taxon>Ancylostomatidae</taxon>
        <taxon>Ancylostomatinae</taxon>
        <taxon>Ancylostoma</taxon>
    </lineage>
</organism>